<dbReference type="AlphaFoldDB" id="A0A0B1S7H2"/>
<dbReference type="Proteomes" id="UP000053660">
    <property type="component" value="Unassembled WGS sequence"/>
</dbReference>
<feature type="non-terminal residue" evidence="2">
    <location>
        <position position="1"/>
    </location>
</feature>
<dbReference type="EMBL" id="KN602895">
    <property type="protein sequence ID" value="KHJ79856.1"/>
    <property type="molecule type" value="Genomic_DNA"/>
</dbReference>
<reference evidence="2 3" key="1">
    <citation type="submission" date="2014-03" db="EMBL/GenBank/DDBJ databases">
        <title>Draft genome of the hookworm Oesophagostomum dentatum.</title>
        <authorList>
            <person name="Mitreva M."/>
        </authorList>
    </citation>
    <scope>NUCLEOTIDE SEQUENCE [LARGE SCALE GENOMIC DNA]</scope>
    <source>
        <strain evidence="2 3">OD-Hann</strain>
    </source>
</reference>
<evidence type="ECO:0000256" key="1">
    <source>
        <dbReference type="SAM" id="MobiDB-lite"/>
    </source>
</evidence>
<proteinExistence type="predicted"/>
<name>A0A0B1S7H2_OESDE</name>
<gene>
    <name evidence="2" type="ORF">OESDEN_20484</name>
</gene>
<sequence length="89" mass="9839">KCSSLVKQSPPSRRAAPHSRETVDSEVFDNGPFRPSYAMGNSSGHGSGQPYEISNTPIEVNESRQHRTMEIQNRIIKIGPSNFDIVAKL</sequence>
<feature type="compositionally biased region" description="Polar residues" evidence="1">
    <location>
        <begin position="1"/>
        <end position="11"/>
    </location>
</feature>
<organism evidence="2 3">
    <name type="scientific">Oesophagostomum dentatum</name>
    <name type="common">Nodular worm</name>
    <dbReference type="NCBI Taxonomy" id="61180"/>
    <lineage>
        <taxon>Eukaryota</taxon>
        <taxon>Metazoa</taxon>
        <taxon>Ecdysozoa</taxon>
        <taxon>Nematoda</taxon>
        <taxon>Chromadorea</taxon>
        <taxon>Rhabditida</taxon>
        <taxon>Rhabditina</taxon>
        <taxon>Rhabditomorpha</taxon>
        <taxon>Strongyloidea</taxon>
        <taxon>Strongylidae</taxon>
        <taxon>Oesophagostomum</taxon>
    </lineage>
</organism>
<feature type="region of interest" description="Disordered" evidence="1">
    <location>
        <begin position="1"/>
        <end position="54"/>
    </location>
</feature>
<evidence type="ECO:0000313" key="2">
    <source>
        <dbReference type="EMBL" id="KHJ79856.1"/>
    </source>
</evidence>
<keyword evidence="3" id="KW-1185">Reference proteome</keyword>
<evidence type="ECO:0000313" key="3">
    <source>
        <dbReference type="Proteomes" id="UP000053660"/>
    </source>
</evidence>
<accession>A0A0B1S7H2</accession>
<protein>
    <submittedName>
        <fullName evidence="2">Uncharacterized protein</fullName>
    </submittedName>
</protein>